<sequence length="538" mass="63549">MSCSKIFSGDLPELTYEIIKYFQNDISTLHSCILVNRLWCRLAIPLLWKDPFSFRTGNCNFIEIYLHNLNDDLKSKLSEYKINDNSLIPSNTLFNYAKFLKYLNIFDIISCVEMWFEVAVRTSKPGNRYFLKDLNSYSVSNFKKLINISLFKIFIENEINLHTLEIEISSTYYYTYFNNILEIILQNTNFIHNIKNLNLYINSPFNFSYANSNSEYKLIKNRISQIINLHQNIKKILLYYDNFPLYQSLLLSKDSNCSNTLNTIIFYCIDFKGITNLDKIFKQLNVLESIHIIYCYSLKSGFDQFINLTKPFKLKSLIINELSHVDKSLQLLLQKSGNYLENFGYILGDLSQQRQLLELITKYCKNIKYLDFYEFESQIIYQIFNLSNLIEHIKQNLNYLSINIWEDYYLSNGNIERSSILLQNLGQTLPSKLEYLSLILSIKENDFRIFLENSQNTFINKLKIMQNNSDDIVQCIKGFIINKKRVNYLAIRNFKGGDLSCLKDEVKEFNLHNIRVLNFNDLSLAFDVYNLVRKIDYL</sequence>
<dbReference type="VEuPathDB" id="FungiDB:RhiirFUN_017091"/>
<accession>A0A2N0RRD6</accession>
<dbReference type="VEuPathDB" id="FungiDB:FUN_013953"/>
<protein>
    <recommendedName>
        <fullName evidence="3">F-box domain-containing protein</fullName>
    </recommendedName>
</protein>
<evidence type="ECO:0000313" key="2">
    <source>
        <dbReference type="Proteomes" id="UP000232688"/>
    </source>
</evidence>
<reference evidence="1 2" key="2">
    <citation type="submission" date="2017-10" db="EMBL/GenBank/DDBJ databases">
        <title>Genome analyses suggest a sexual origin of heterokaryosis in a supposedly ancient asexual fungus.</title>
        <authorList>
            <person name="Corradi N."/>
            <person name="Sedzielewska K."/>
            <person name="Noel J."/>
            <person name="Charron P."/>
            <person name="Farinelli L."/>
            <person name="Marton T."/>
            <person name="Kruger M."/>
            <person name="Pelin A."/>
            <person name="Brachmann A."/>
            <person name="Corradi N."/>
        </authorList>
    </citation>
    <scope>NUCLEOTIDE SEQUENCE [LARGE SCALE GENOMIC DNA]</scope>
    <source>
        <strain evidence="1 2">A1</strain>
    </source>
</reference>
<evidence type="ECO:0008006" key="3">
    <source>
        <dbReference type="Google" id="ProtNLM"/>
    </source>
</evidence>
<comment type="caution">
    <text evidence="1">The sequence shown here is derived from an EMBL/GenBank/DDBJ whole genome shotgun (WGS) entry which is preliminary data.</text>
</comment>
<dbReference type="EMBL" id="LLXH01000507">
    <property type="protein sequence ID" value="PKC65870.1"/>
    <property type="molecule type" value="Genomic_DNA"/>
</dbReference>
<evidence type="ECO:0000313" key="1">
    <source>
        <dbReference type="EMBL" id="PKC65870.1"/>
    </source>
</evidence>
<dbReference type="AlphaFoldDB" id="A0A2N0RRD6"/>
<reference evidence="1 2" key="1">
    <citation type="submission" date="2017-10" db="EMBL/GenBank/DDBJ databases">
        <title>Extensive intraspecific genome diversity in a model arbuscular mycorrhizal fungus.</title>
        <authorList>
            <person name="Chen E.C.H."/>
            <person name="Morin E."/>
            <person name="Baudet D."/>
            <person name="Noel J."/>
            <person name="Ndikumana S."/>
            <person name="Charron P."/>
            <person name="St-Onge C."/>
            <person name="Giorgi J."/>
            <person name="Grigoriev I.V."/>
            <person name="Roux C."/>
            <person name="Martin F.M."/>
            <person name="Corradi N."/>
        </authorList>
    </citation>
    <scope>NUCLEOTIDE SEQUENCE [LARGE SCALE GENOMIC DNA]</scope>
    <source>
        <strain evidence="1 2">A1</strain>
    </source>
</reference>
<dbReference type="VEuPathDB" id="FungiDB:RhiirA1_460489"/>
<proteinExistence type="predicted"/>
<gene>
    <name evidence="1" type="ORF">RhiirA1_460489</name>
</gene>
<dbReference type="Proteomes" id="UP000232688">
    <property type="component" value="Unassembled WGS sequence"/>
</dbReference>
<organism evidence="1 2">
    <name type="scientific">Rhizophagus irregularis</name>
    <dbReference type="NCBI Taxonomy" id="588596"/>
    <lineage>
        <taxon>Eukaryota</taxon>
        <taxon>Fungi</taxon>
        <taxon>Fungi incertae sedis</taxon>
        <taxon>Mucoromycota</taxon>
        <taxon>Glomeromycotina</taxon>
        <taxon>Glomeromycetes</taxon>
        <taxon>Glomerales</taxon>
        <taxon>Glomeraceae</taxon>
        <taxon>Rhizophagus</taxon>
    </lineage>
</organism>
<name>A0A2N0RRD6_9GLOM</name>